<proteinExistence type="predicted"/>
<dbReference type="PANTHER" id="PTHR21294">
    <property type="entry name" value="ELECTRON TRANSFER FLAVOPROTEIN BETA-SUBUNIT"/>
    <property type="match status" value="1"/>
</dbReference>
<dbReference type="InterPro" id="IPR014730">
    <property type="entry name" value="ETF_a/b_N"/>
</dbReference>
<dbReference type="EMBL" id="CP016757">
    <property type="protein sequence ID" value="ANZ44175.1"/>
    <property type="molecule type" value="Genomic_DNA"/>
</dbReference>
<evidence type="ECO:0000313" key="3">
    <source>
        <dbReference type="Proteomes" id="UP000093044"/>
    </source>
</evidence>
<gene>
    <name evidence="2" type="ORF">BED41_03170</name>
</gene>
<protein>
    <submittedName>
        <fullName evidence="2">Electron transfer flavoprotein subunit beta</fullName>
    </submittedName>
</protein>
<dbReference type="STRING" id="1197717.BED41_03170"/>
<reference evidence="2" key="1">
    <citation type="submission" date="2016-08" db="EMBL/GenBank/DDBJ databases">
        <title>Complete genome of Cloacibacillus porcorum.</title>
        <authorList>
            <person name="Looft T."/>
            <person name="Bayles D.O."/>
            <person name="Alt D.P."/>
        </authorList>
    </citation>
    <scope>NUCLEOTIDE SEQUENCE [LARGE SCALE GENOMIC DNA]</scope>
    <source>
        <strain evidence="2">CL-84</strain>
    </source>
</reference>
<dbReference type="InterPro" id="IPR033948">
    <property type="entry name" value="ETF_beta_N"/>
</dbReference>
<dbReference type="AlphaFoldDB" id="A0A1B2I2G9"/>
<dbReference type="PANTHER" id="PTHR21294:SF17">
    <property type="entry name" value="PROTEIN FIXA"/>
    <property type="match status" value="1"/>
</dbReference>
<evidence type="ECO:0000259" key="1">
    <source>
        <dbReference type="SMART" id="SM00893"/>
    </source>
</evidence>
<dbReference type="Proteomes" id="UP000093044">
    <property type="component" value="Chromosome"/>
</dbReference>
<organism evidence="2 3">
    <name type="scientific">Cloacibacillus porcorum</name>
    <dbReference type="NCBI Taxonomy" id="1197717"/>
    <lineage>
        <taxon>Bacteria</taxon>
        <taxon>Thermotogati</taxon>
        <taxon>Synergistota</taxon>
        <taxon>Synergistia</taxon>
        <taxon>Synergistales</taxon>
        <taxon>Synergistaceae</taxon>
        <taxon>Cloacibacillus</taxon>
    </lineage>
</organism>
<dbReference type="GO" id="GO:0009055">
    <property type="term" value="F:electron transfer activity"/>
    <property type="evidence" value="ECO:0007669"/>
    <property type="project" value="InterPro"/>
</dbReference>
<feature type="domain" description="Electron transfer flavoprotein alpha/beta-subunit N-terminal" evidence="1">
    <location>
        <begin position="22"/>
        <end position="212"/>
    </location>
</feature>
<dbReference type="Pfam" id="PF01012">
    <property type="entry name" value="ETF"/>
    <property type="match status" value="1"/>
</dbReference>
<accession>A0A1B2I2G9</accession>
<dbReference type="SMART" id="SM00893">
    <property type="entry name" value="ETF"/>
    <property type="match status" value="1"/>
</dbReference>
<keyword evidence="3" id="KW-1185">Reference proteome</keyword>
<dbReference type="GeneID" id="83056855"/>
<dbReference type="SUPFAM" id="SSF52402">
    <property type="entry name" value="Adenine nucleotide alpha hydrolases-like"/>
    <property type="match status" value="1"/>
</dbReference>
<dbReference type="RefSeq" id="WP_066743016.1">
    <property type="nucleotide sequence ID" value="NZ_CP016757.1"/>
</dbReference>
<dbReference type="InterPro" id="IPR012255">
    <property type="entry name" value="ETF_b"/>
</dbReference>
<dbReference type="PIRSF" id="PIRSF000090">
    <property type="entry name" value="Beta-ETF"/>
    <property type="match status" value="1"/>
</dbReference>
<dbReference type="InterPro" id="IPR014729">
    <property type="entry name" value="Rossmann-like_a/b/a_fold"/>
</dbReference>
<dbReference type="Gene3D" id="3.40.50.620">
    <property type="entry name" value="HUPs"/>
    <property type="match status" value="1"/>
</dbReference>
<evidence type="ECO:0000313" key="2">
    <source>
        <dbReference type="EMBL" id="ANZ44175.1"/>
    </source>
</evidence>
<dbReference type="CDD" id="cd01714">
    <property type="entry name" value="ETF_beta"/>
    <property type="match status" value="1"/>
</dbReference>
<dbReference type="OrthoDB" id="9804960at2"/>
<name>A0A1B2I2G9_9BACT</name>
<sequence length="261" mass="28106">MRIAVLIKQVPDSDEIKMDPDKGTMIREGSGNIVNPLDLNALQAALDVKKKCGADISVISMGPKQADIALREALALGADNAYLVSDRFFAGADSWATALALAVTIIKTGPYDIILAGEKATDGETGQVGPEIAAMLDIPCATYVSFMDIDDMFVTVKRTVEDGIETQRLYLPALITVLSDINDPAMPTLSGKKRARRSDISVISAADIDLSSEEVGLAGSPTRVVKIEHPKITRHTEFYCGKDIEHGIEHVMKVLKELAIL</sequence>
<dbReference type="KEGG" id="cpor:BED41_03170"/>